<organism evidence="1 2">
    <name type="scientific">Pistacia atlantica</name>
    <dbReference type="NCBI Taxonomy" id="434234"/>
    <lineage>
        <taxon>Eukaryota</taxon>
        <taxon>Viridiplantae</taxon>
        <taxon>Streptophyta</taxon>
        <taxon>Embryophyta</taxon>
        <taxon>Tracheophyta</taxon>
        <taxon>Spermatophyta</taxon>
        <taxon>Magnoliopsida</taxon>
        <taxon>eudicotyledons</taxon>
        <taxon>Gunneridae</taxon>
        <taxon>Pentapetalae</taxon>
        <taxon>rosids</taxon>
        <taxon>malvids</taxon>
        <taxon>Sapindales</taxon>
        <taxon>Anacardiaceae</taxon>
        <taxon>Pistacia</taxon>
    </lineage>
</organism>
<evidence type="ECO:0000313" key="1">
    <source>
        <dbReference type="EMBL" id="KAJ0096980.1"/>
    </source>
</evidence>
<proteinExistence type="predicted"/>
<sequence>MFSLFCSAQHEINILFNFVIYKMSRTGAKSCGWAAFDVKQRQKQGLEPEIDKDPYPPFTSTLIPLYTCESITKTNGPPIKPFASVLLPSMDFPTLTENKDCQKFIQTGDSDSRRKADIKVIYENNHDSILKQLKVIYPWADSSLIENILVAGDNNIEKASTLLKGMVSSSSSEENMETRIAEFSSMSDDFPCENMTDESSFLRKTLDLTNLTSTTEDSIKDNHKEPTYAQASCGIKLSDNDADMKSILEKLSSLPIEPEWEEDDVYLIHRKDALKMMRSASQHSKAANNAFLRGDHFSAQEHSLKAQKEWLIAEKLNSKAAKEILNIRNSDNNMWKLDLHGLHATEAVQALQERLQQIEMPVEMNRSVSPRKVKAKNGVVHTSSLESFSCMDMEDENKQQASCQQIRKPLQVITGRIDLQFSTREREKEIDLLVVDQLYLYQCYSYRISSLVALFTPTGVGNHSRGEAALPTAVRSFLSENRYRFEETRPGVITVRPKFHHR</sequence>
<evidence type="ECO:0000313" key="2">
    <source>
        <dbReference type="Proteomes" id="UP001164250"/>
    </source>
</evidence>
<dbReference type="Proteomes" id="UP001164250">
    <property type="component" value="Chromosome 5"/>
</dbReference>
<protein>
    <submittedName>
        <fullName evidence="1">Uncharacterized protein</fullName>
    </submittedName>
</protein>
<keyword evidence="2" id="KW-1185">Reference proteome</keyword>
<dbReference type="EMBL" id="CM047901">
    <property type="protein sequence ID" value="KAJ0096980.1"/>
    <property type="molecule type" value="Genomic_DNA"/>
</dbReference>
<name>A0ACC1BDI1_9ROSI</name>
<comment type="caution">
    <text evidence="1">The sequence shown here is derived from an EMBL/GenBank/DDBJ whole genome shotgun (WGS) entry which is preliminary data.</text>
</comment>
<gene>
    <name evidence="1" type="ORF">Patl1_28197</name>
</gene>
<accession>A0ACC1BDI1</accession>
<reference evidence="2" key="1">
    <citation type="journal article" date="2023" name="G3 (Bethesda)">
        <title>Genome assembly and association tests identify interacting loci associated with vigor, precocity, and sex in interspecific pistachio rootstocks.</title>
        <authorList>
            <person name="Palmer W."/>
            <person name="Jacygrad E."/>
            <person name="Sagayaradj S."/>
            <person name="Cavanaugh K."/>
            <person name="Han R."/>
            <person name="Bertier L."/>
            <person name="Beede B."/>
            <person name="Kafkas S."/>
            <person name="Golino D."/>
            <person name="Preece J."/>
            <person name="Michelmore R."/>
        </authorList>
    </citation>
    <scope>NUCLEOTIDE SEQUENCE [LARGE SCALE GENOMIC DNA]</scope>
</reference>